<dbReference type="Proteomes" id="UP000467700">
    <property type="component" value="Unassembled WGS sequence"/>
</dbReference>
<evidence type="ECO:0000313" key="5">
    <source>
        <dbReference type="Proteomes" id="UP000467700"/>
    </source>
</evidence>
<dbReference type="GO" id="GO:0005788">
    <property type="term" value="C:endoplasmic reticulum lumen"/>
    <property type="evidence" value="ECO:0007669"/>
    <property type="project" value="TreeGrafter"/>
</dbReference>
<dbReference type="GO" id="GO:0015035">
    <property type="term" value="F:protein-disulfide reductase activity"/>
    <property type="evidence" value="ECO:0007669"/>
    <property type="project" value="TreeGrafter"/>
</dbReference>
<dbReference type="InterPro" id="IPR013766">
    <property type="entry name" value="Thioredoxin_domain"/>
</dbReference>
<dbReference type="PROSITE" id="PS51352">
    <property type="entry name" value="THIOREDOXIN_2"/>
    <property type="match status" value="1"/>
</dbReference>
<accession>A0A8S0XT09</accession>
<dbReference type="Pfam" id="PF00085">
    <property type="entry name" value="Thioredoxin"/>
    <property type="match status" value="1"/>
</dbReference>
<name>A0A8S0XT09_CYCAE</name>
<reference evidence="4 5" key="1">
    <citation type="submission" date="2020-01" db="EMBL/GenBank/DDBJ databases">
        <authorList>
            <person name="Gupta K D."/>
        </authorList>
    </citation>
    <scope>NUCLEOTIDE SEQUENCE [LARGE SCALE GENOMIC DNA]</scope>
</reference>
<evidence type="ECO:0000259" key="3">
    <source>
        <dbReference type="PROSITE" id="PS51352"/>
    </source>
</evidence>
<dbReference type="InterPro" id="IPR036249">
    <property type="entry name" value="Thioredoxin-like_sf"/>
</dbReference>
<comment type="caution">
    <text evidence="4">The sequence shown here is derived from an EMBL/GenBank/DDBJ whole genome shotgun (WGS) entry which is preliminary data.</text>
</comment>
<sequence length="360" mass="39518">MKLWIAVAVALSPLVSAAIFPKDSHVKMLDAKGFREAMKKNETSLVAFVAPWCGHCQRMAPEYSKAAVGLHPLIPTYAVDCDADKNKKLCANQDVKGFPTVKLFPRGKSLPPMLYEQERTASGFYHFATRRVPKAFTKLSQVGEIASWVGKHETKHRALLLTKDKKVPLLWQVLANKYSNTALEFGTHRDKKGTSSAAMGLEAGGKTESKVLLYPAGSPTPIRYDGLTKLDSLSKFFDSVLDGTADLEAQLERANKKAEKAEKVEEKVKEESEEKEASEEEKEVAGEGEEKVETTKKAVEKKEGECVESCEAPPPTMGVPDSVPADADDLEKILKDSGFDDGQPEPAPAAEQKERPKDEL</sequence>
<dbReference type="Gene3D" id="3.40.30.10">
    <property type="entry name" value="Glutaredoxin"/>
    <property type="match status" value="1"/>
</dbReference>
<gene>
    <name evidence="4" type="ORF">AAE3_LOCUS7463</name>
</gene>
<dbReference type="EMBL" id="CACVBS010000047">
    <property type="protein sequence ID" value="CAA7265241.1"/>
    <property type="molecule type" value="Genomic_DNA"/>
</dbReference>
<feature type="chain" id="PRO_5035943480" description="Thioredoxin domain-containing protein" evidence="2">
    <location>
        <begin position="18"/>
        <end position="360"/>
    </location>
</feature>
<feature type="signal peptide" evidence="2">
    <location>
        <begin position="1"/>
        <end position="17"/>
    </location>
</feature>
<keyword evidence="2" id="KW-0732">Signal</keyword>
<protein>
    <recommendedName>
        <fullName evidence="3">Thioredoxin domain-containing protein</fullName>
    </recommendedName>
</protein>
<evidence type="ECO:0000256" key="1">
    <source>
        <dbReference type="SAM" id="MobiDB-lite"/>
    </source>
</evidence>
<evidence type="ECO:0000256" key="2">
    <source>
        <dbReference type="SAM" id="SignalP"/>
    </source>
</evidence>
<keyword evidence="5" id="KW-1185">Reference proteome</keyword>
<dbReference type="GO" id="GO:0034976">
    <property type="term" value="P:response to endoplasmic reticulum stress"/>
    <property type="evidence" value="ECO:0007669"/>
    <property type="project" value="TreeGrafter"/>
</dbReference>
<evidence type="ECO:0000313" key="4">
    <source>
        <dbReference type="EMBL" id="CAA7265241.1"/>
    </source>
</evidence>
<feature type="compositionally biased region" description="Acidic residues" evidence="1">
    <location>
        <begin position="273"/>
        <end position="282"/>
    </location>
</feature>
<organism evidence="4 5">
    <name type="scientific">Cyclocybe aegerita</name>
    <name type="common">Black poplar mushroom</name>
    <name type="synonym">Agrocybe aegerita</name>
    <dbReference type="NCBI Taxonomy" id="1973307"/>
    <lineage>
        <taxon>Eukaryota</taxon>
        <taxon>Fungi</taxon>
        <taxon>Dikarya</taxon>
        <taxon>Basidiomycota</taxon>
        <taxon>Agaricomycotina</taxon>
        <taxon>Agaricomycetes</taxon>
        <taxon>Agaricomycetidae</taxon>
        <taxon>Agaricales</taxon>
        <taxon>Agaricineae</taxon>
        <taxon>Bolbitiaceae</taxon>
        <taxon>Cyclocybe</taxon>
    </lineage>
</organism>
<feature type="compositionally biased region" description="Basic and acidic residues" evidence="1">
    <location>
        <begin position="255"/>
        <end position="272"/>
    </location>
</feature>
<feature type="region of interest" description="Disordered" evidence="1">
    <location>
        <begin position="255"/>
        <end position="360"/>
    </location>
</feature>
<feature type="compositionally biased region" description="Basic and acidic residues" evidence="1">
    <location>
        <begin position="351"/>
        <end position="360"/>
    </location>
</feature>
<dbReference type="PANTHER" id="PTHR45815:SF3">
    <property type="entry name" value="PROTEIN DISULFIDE-ISOMERASE A6"/>
    <property type="match status" value="1"/>
</dbReference>
<feature type="domain" description="Thioredoxin" evidence="3">
    <location>
        <begin position="1"/>
        <end position="138"/>
    </location>
</feature>
<dbReference type="PANTHER" id="PTHR45815">
    <property type="entry name" value="PROTEIN DISULFIDE-ISOMERASE A6"/>
    <property type="match status" value="1"/>
</dbReference>
<dbReference type="AlphaFoldDB" id="A0A8S0XT09"/>
<feature type="compositionally biased region" description="Basic and acidic residues" evidence="1">
    <location>
        <begin position="283"/>
        <end position="305"/>
    </location>
</feature>
<proteinExistence type="predicted"/>
<dbReference type="OrthoDB" id="427280at2759"/>
<dbReference type="PRINTS" id="PR00421">
    <property type="entry name" value="THIOREDOXIN"/>
</dbReference>
<dbReference type="SUPFAM" id="SSF52833">
    <property type="entry name" value="Thioredoxin-like"/>
    <property type="match status" value="1"/>
</dbReference>